<sequence>ETPTTSNAGLEGNTKASLAMSNMSNSPDVLLKTLIVNLSCGEEYRKVRLVIDDGSQRSYVLKTVAEELSLKAIGREPMIHALFGGMKSDPVDHIRYEVSLGKLDGSYNCTLKVLDQPTICSPISKVPRGPWLGELKKRRIWISDVGADVCRIDMLIGADFAGKLLTGQVRHLKSGLVAVETKLGWTLMGETLLPERSWNQPQESISVTH</sequence>
<dbReference type="Proteomes" id="UP000708208">
    <property type="component" value="Unassembled WGS sequence"/>
</dbReference>
<reference evidence="1" key="1">
    <citation type="submission" date="2021-06" db="EMBL/GenBank/DDBJ databases">
        <authorList>
            <person name="Hodson N. C."/>
            <person name="Mongue J. A."/>
            <person name="Jaron S. K."/>
        </authorList>
    </citation>
    <scope>NUCLEOTIDE SEQUENCE</scope>
</reference>
<gene>
    <name evidence="1" type="ORF">AFUS01_LOCUS32974</name>
</gene>
<dbReference type="EMBL" id="CAJVCH010527237">
    <property type="protein sequence ID" value="CAG7822716.1"/>
    <property type="molecule type" value="Genomic_DNA"/>
</dbReference>
<organism evidence="1 2">
    <name type="scientific">Allacma fusca</name>
    <dbReference type="NCBI Taxonomy" id="39272"/>
    <lineage>
        <taxon>Eukaryota</taxon>
        <taxon>Metazoa</taxon>
        <taxon>Ecdysozoa</taxon>
        <taxon>Arthropoda</taxon>
        <taxon>Hexapoda</taxon>
        <taxon>Collembola</taxon>
        <taxon>Symphypleona</taxon>
        <taxon>Sminthuridae</taxon>
        <taxon>Allacma</taxon>
    </lineage>
</organism>
<proteinExistence type="predicted"/>
<dbReference type="AlphaFoldDB" id="A0A8J2PPR4"/>
<accession>A0A8J2PPR4</accession>
<name>A0A8J2PPR4_9HEXA</name>
<dbReference type="OrthoDB" id="6630414at2759"/>
<feature type="non-terminal residue" evidence="1">
    <location>
        <position position="1"/>
    </location>
</feature>
<protein>
    <recommendedName>
        <fullName evidence="3">Peptidase aspartic putative domain-containing protein</fullName>
    </recommendedName>
</protein>
<evidence type="ECO:0000313" key="1">
    <source>
        <dbReference type="EMBL" id="CAG7822716.1"/>
    </source>
</evidence>
<evidence type="ECO:0008006" key="3">
    <source>
        <dbReference type="Google" id="ProtNLM"/>
    </source>
</evidence>
<keyword evidence="2" id="KW-1185">Reference proteome</keyword>
<evidence type="ECO:0000313" key="2">
    <source>
        <dbReference type="Proteomes" id="UP000708208"/>
    </source>
</evidence>
<comment type="caution">
    <text evidence="1">The sequence shown here is derived from an EMBL/GenBank/DDBJ whole genome shotgun (WGS) entry which is preliminary data.</text>
</comment>